<evidence type="ECO:0000313" key="5">
    <source>
        <dbReference type="Proteomes" id="UP000093336"/>
    </source>
</evidence>
<gene>
    <name evidence="3" type="ORF">A8135_08340</name>
    <name evidence="2" type="ORF">Ljam_0767</name>
</gene>
<accession>A0A0W0UPM2</accession>
<keyword evidence="5" id="KW-1185">Reference proteome</keyword>
<dbReference type="EMBL" id="LNYG01000012">
    <property type="protein sequence ID" value="KTD09417.1"/>
    <property type="molecule type" value="Genomic_DNA"/>
</dbReference>
<dbReference type="InterPro" id="IPR025294">
    <property type="entry name" value="DUF4156"/>
</dbReference>
<proteinExistence type="predicted"/>
<organism evidence="2 4">
    <name type="scientific">Legionella jamestowniensis</name>
    <dbReference type="NCBI Taxonomy" id="455"/>
    <lineage>
        <taxon>Bacteria</taxon>
        <taxon>Pseudomonadati</taxon>
        <taxon>Pseudomonadota</taxon>
        <taxon>Gammaproteobacteria</taxon>
        <taxon>Legionellales</taxon>
        <taxon>Legionellaceae</taxon>
        <taxon>Legionella</taxon>
    </lineage>
</organism>
<evidence type="ECO:0000313" key="2">
    <source>
        <dbReference type="EMBL" id="KTD09417.1"/>
    </source>
</evidence>
<evidence type="ECO:0000313" key="3">
    <source>
        <dbReference type="EMBL" id="OCH99243.1"/>
    </source>
</evidence>
<name>A0A0W0UPM2_9GAMM</name>
<reference evidence="3 5" key="2">
    <citation type="submission" date="2016-05" db="EMBL/GenBank/DDBJ databases">
        <authorList>
            <person name="Prochazka B."/>
            <person name="Indra A."/>
            <person name="Hasenberger P."/>
            <person name="Blaschitz M."/>
            <person name="Wagner L."/>
            <person name="Wewalka G."/>
            <person name="Sorschag S."/>
            <person name="Schmid D."/>
            <person name="Ruppitsch W."/>
        </authorList>
    </citation>
    <scope>NUCLEOTIDE SEQUENCE [LARGE SCALE GENOMIC DNA]</scope>
    <source>
        <strain evidence="3 5">974010_12</strain>
    </source>
</reference>
<dbReference type="Proteomes" id="UP000093336">
    <property type="component" value="Unassembled WGS sequence"/>
</dbReference>
<feature type="signal peptide" evidence="1">
    <location>
        <begin position="1"/>
        <end position="22"/>
    </location>
</feature>
<dbReference type="RefSeq" id="WP_058448808.1">
    <property type="nucleotide sequence ID" value="NZ_CAAAJF010000006.1"/>
</dbReference>
<evidence type="ECO:0000313" key="4">
    <source>
        <dbReference type="Proteomes" id="UP000054715"/>
    </source>
</evidence>
<reference evidence="2 4" key="1">
    <citation type="submission" date="2015-11" db="EMBL/GenBank/DDBJ databases">
        <title>Genomic analysis of 38 Legionella species identifies large and diverse effector repertoires.</title>
        <authorList>
            <person name="Burstein D."/>
            <person name="Amaro F."/>
            <person name="Zusman T."/>
            <person name="Lifshitz Z."/>
            <person name="Cohen O."/>
            <person name="Gilbert J.A."/>
            <person name="Pupko T."/>
            <person name="Shuman H.A."/>
            <person name="Segal G."/>
        </authorList>
    </citation>
    <scope>NUCLEOTIDE SEQUENCE [LARGE SCALE GENOMIC DNA]</scope>
    <source>
        <strain evidence="2 4">JA-26-G1-E2</strain>
    </source>
</reference>
<dbReference type="OrthoDB" id="8565002at2"/>
<dbReference type="PATRIC" id="fig|455.5.peg.817"/>
<sequence>MKKILSVSAIALVLGGCASIPADPQAERIVASPNPAPKGCKYIGQVVGNQGNFFTGGFTSNRNLEEGAMNDLKNRASRKGANYVQVVTNRAGVTGSMSGSFDNQGGFMSGSSQQTNVTYLGNAYRCDPKAIGLVD</sequence>
<dbReference type="Proteomes" id="UP000054715">
    <property type="component" value="Unassembled WGS sequence"/>
</dbReference>
<protein>
    <submittedName>
        <fullName evidence="2">Cytochrome c type biogenesis protein CycH</fullName>
    </submittedName>
</protein>
<evidence type="ECO:0000256" key="1">
    <source>
        <dbReference type="SAM" id="SignalP"/>
    </source>
</evidence>
<dbReference type="Pfam" id="PF13698">
    <property type="entry name" value="DUF4156"/>
    <property type="match status" value="1"/>
</dbReference>
<dbReference type="AlphaFoldDB" id="A0A0W0UPM2"/>
<dbReference type="EMBL" id="LYOZ01000002">
    <property type="protein sequence ID" value="OCH99243.1"/>
    <property type="molecule type" value="Genomic_DNA"/>
</dbReference>
<dbReference type="STRING" id="455.Ljam_0767"/>
<keyword evidence="1" id="KW-0732">Signal</keyword>
<feature type="chain" id="PRO_5006914280" evidence="1">
    <location>
        <begin position="23"/>
        <end position="135"/>
    </location>
</feature>
<comment type="caution">
    <text evidence="2">The sequence shown here is derived from an EMBL/GenBank/DDBJ whole genome shotgun (WGS) entry which is preliminary data.</text>
</comment>
<dbReference type="PROSITE" id="PS51257">
    <property type="entry name" value="PROKAR_LIPOPROTEIN"/>
    <property type="match status" value="1"/>
</dbReference>